<feature type="region of interest" description="Disordered" evidence="1">
    <location>
        <begin position="133"/>
        <end position="157"/>
    </location>
</feature>
<organism evidence="2">
    <name type="scientific">Octopus bimaculoides</name>
    <name type="common">California two-spotted octopus</name>
    <dbReference type="NCBI Taxonomy" id="37653"/>
    <lineage>
        <taxon>Eukaryota</taxon>
        <taxon>Metazoa</taxon>
        <taxon>Spiralia</taxon>
        <taxon>Lophotrochozoa</taxon>
        <taxon>Mollusca</taxon>
        <taxon>Cephalopoda</taxon>
        <taxon>Coleoidea</taxon>
        <taxon>Octopodiformes</taxon>
        <taxon>Octopoda</taxon>
        <taxon>Incirrata</taxon>
        <taxon>Octopodidae</taxon>
        <taxon>Octopus</taxon>
    </lineage>
</organism>
<feature type="region of interest" description="Disordered" evidence="1">
    <location>
        <begin position="1"/>
        <end position="38"/>
    </location>
</feature>
<gene>
    <name evidence="2" type="ORF">OCBIM_22031536mg</name>
</gene>
<feature type="region of interest" description="Disordered" evidence="1">
    <location>
        <begin position="171"/>
        <end position="201"/>
    </location>
</feature>
<evidence type="ECO:0000313" key="2">
    <source>
        <dbReference type="EMBL" id="KOF77904.1"/>
    </source>
</evidence>
<feature type="compositionally biased region" description="Low complexity" evidence="1">
    <location>
        <begin position="16"/>
        <end position="30"/>
    </location>
</feature>
<name>A0A0L8GM22_OCTBM</name>
<dbReference type="AlphaFoldDB" id="A0A0L8GM22"/>
<accession>A0A0L8GM22</accession>
<feature type="non-terminal residue" evidence="2">
    <location>
        <position position="1"/>
    </location>
</feature>
<feature type="compositionally biased region" description="Basic residues" evidence="1">
    <location>
        <begin position="1"/>
        <end position="10"/>
    </location>
</feature>
<feature type="compositionally biased region" description="Low complexity" evidence="1">
    <location>
        <begin position="88"/>
        <end position="112"/>
    </location>
</feature>
<evidence type="ECO:0000256" key="1">
    <source>
        <dbReference type="SAM" id="MobiDB-lite"/>
    </source>
</evidence>
<protein>
    <submittedName>
        <fullName evidence="2">Uncharacterized protein</fullName>
    </submittedName>
</protein>
<dbReference type="EMBL" id="KQ421269">
    <property type="protein sequence ID" value="KOF77904.1"/>
    <property type="molecule type" value="Genomic_DNA"/>
</dbReference>
<sequence>TKPATIKKRITNSARTATTTTTTETTETATSSNSGRILVSETTATTAAPTPSTPAVDAVTPSSTAEKIILTGANTQDIVTYTNTQPKSNTDSHTNTDTHTNTGIHTNTGTYNTPIESPTPLALQWPTHLPLSQPATNTTTTTTTHEKETAPTASTKHTTTRLYAIEKEQRRIDGSHSTKEGHRESGCGVRLQHRSGARNTDGDRTQCLSLFVFCGYLY</sequence>
<feature type="region of interest" description="Disordered" evidence="1">
    <location>
        <begin position="82"/>
        <end position="112"/>
    </location>
</feature>
<reference evidence="2" key="1">
    <citation type="submission" date="2015-07" db="EMBL/GenBank/DDBJ databases">
        <title>MeaNS - Measles Nucleotide Surveillance Program.</title>
        <authorList>
            <person name="Tran T."/>
            <person name="Druce J."/>
        </authorList>
    </citation>
    <scope>NUCLEOTIDE SEQUENCE</scope>
    <source>
        <strain evidence="2">UCB-OBI-ISO-001</strain>
        <tissue evidence="2">Gonad</tissue>
    </source>
</reference>
<proteinExistence type="predicted"/>
<feature type="compositionally biased region" description="Basic and acidic residues" evidence="1">
    <location>
        <begin position="171"/>
        <end position="185"/>
    </location>
</feature>